<reference evidence="2 3" key="1">
    <citation type="journal article" date="2019" name="ACS Chem. Biol.">
        <title>Identification and Mobilization of a Cryptic Antibiotic Biosynthesis Gene Locus from a Human-Pathogenic Nocardia Isolate.</title>
        <authorList>
            <person name="Herisse M."/>
            <person name="Ishida K."/>
            <person name="Porter J.L."/>
            <person name="Howden B."/>
            <person name="Hertweck C."/>
            <person name="Stinear T.P."/>
            <person name="Pidot S.J."/>
        </authorList>
    </citation>
    <scope>NUCLEOTIDE SEQUENCE [LARGE SCALE GENOMIC DNA]</scope>
    <source>
        <strain evidence="2 3">AUSMDU00012715</strain>
    </source>
</reference>
<proteinExistence type="predicted"/>
<evidence type="ECO:0000313" key="2">
    <source>
        <dbReference type="EMBL" id="QIS17610.1"/>
    </source>
</evidence>
<evidence type="ECO:0000313" key="3">
    <source>
        <dbReference type="Proteomes" id="UP000500953"/>
    </source>
</evidence>
<protein>
    <submittedName>
        <fullName evidence="2">DUF397 domain-containing protein</fullName>
    </submittedName>
</protein>
<sequence>MLDTVDTNFFKSTYSGGNQSCVEVAHRDDVVLIRDSKYIGPTDEQPIVSLSSAHWTAMLNLALSHKSGQADSVTVSIHPDGGATITGQDAALVYTPDEWDAFTKGVADGQFDRRM</sequence>
<dbReference type="InterPro" id="IPR007278">
    <property type="entry name" value="DUF397"/>
</dbReference>
<accession>A0A6G9YWR7</accession>
<dbReference type="EMBL" id="CP046173">
    <property type="protein sequence ID" value="QIS17610.1"/>
    <property type="molecule type" value="Genomic_DNA"/>
</dbReference>
<name>A0A6G9YWR7_9NOCA</name>
<dbReference type="Proteomes" id="UP000500953">
    <property type="component" value="Chromosome"/>
</dbReference>
<dbReference type="Pfam" id="PF04149">
    <property type="entry name" value="DUF397"/>
    <property type="match status" value="1"/>
</dbReference>
<organism evidence="2 3">
    <name type="scientific">Nocardia terpenica</name>
    <dbReference type="NCBI Taxonomy" id="455432"/>
    <lineage>
        <taxon>Bacteria</taxon>
        <taxon>Bacillati</taxon>
        <taxon>Actinomycetota</taxon>
        <taxon>Actinomycetes</taxon>
        <taxon>Mycobacteriales</taxon>
        <taxon>Nocardiaceae</taxon>
        <taxon>Nocardia</taxon>
    </lineage>
</organism>
<gene>
    <name evidence="2" type="ORF">F6W96_04115</name>
</gene>
<evidence type="ECO:0000259" key="1">
    <source>
        <dbReference type="Pfam" id="PF04149"/>
    </source>
</evidence>
<feature type="domain" description="DUF397" evidence="1">
    <location>
        <begin position="8"/>
        <end position="60"/>
    </location>
</feature>
<dbReference type="AlphaFoldDB" id="A0A6G9YWR7"/>